<gene>
    <name evidence="1" type="ORF">MNBD_ALPHA03-290</name>
</gene>
<feature type="non-terminal residue" evidence="1">
    <location>
        <position position="1"/>
    </location>
</feature>
<reference evidence="1" key="1">
    <citation type="submission" date="2018-06" db="EMBL/GenBank/DDBJ databases">
        <authorList>
            <person name="Zhirakovskaya E."/>
        </authorList>
    </citation>
    <scope>NUCLEOTIDE SEQUENCE</scope>
</reference>
<dbReference type="AlphaFoldDB" id="A0A3B1AWW7"/>
<protein>
    <submittedName>
        <fullName evidence="1">Uncharacterized protein</fullName>
    </submittedName>
</protein>
<name>A0A3B1AWW7_9ZZZZ</name>
<dbReference type="EMBL" id="UOFW01000023">
    <property type="protein sequence ID" value="VAX02720.1"/>
    <property type="molecule type" value="Genomic_DNA"/>
</dbReference>
<evidence type="ECO:0000313" key="1">
    <source>
        <dbReference type="EMBL" id="VAX02720.1"/>
    </source>
</evidence>
<organism evidence="1">
    <name type="scientific">hydrothermal vent metagenome</name>
    <dbReference type="NCBI Taxonomy" id="652676"/>
    <lineage>
        <taxon>unclassified sequences</taxon>
        <taxon>metagenomes</taxon>
        <taxon>ecological metagenomes</taxon>
    </lineage>
</organism>
<accession>A0A3B1AWW7</accession>
<proteinExistence type="predicted"/>
<sequence>FSEEFAAFSSTVQKEIFAHIELLEITGLLQDDQPLIHLTGLNMAT</sequence>